<dbReference type="RefSeq" id="WP_083064268.1">
    <property type="nucleotide sequence ID" value="NZ_MVHG01000016.1"/>
</dbReference>
<reference evidence="1 2" key="1">
    <citation type="submission" date="2016-12" db="EMBL/GenBank/DDBJ databases">
        <title>The new phylogeny of genus Mycobacterium.</title>
        <authorList>
            <person name="Tortoli E."/>
            <person name="Trovato A."/>
            <person name="Cirillo D.M."/>
        </authorList>
    </citation>
    <scope>NUCLEOTIDE SEQUENCE [LARGE SCALE GENOMIC DNA]</scope>
    <source>
        <strain evidence="1 2">DSM 45069</strain>
    </source>
</reference>
<protein>
    <submittedName>
        <fullName evidence="1">Uncharacterized protein</fullName>
    </submittedName>
</protein>
<sequence>MNPATINAAIVVAIGGTAIPHVDVQKMREVYGPSQAEALALRVSDLVQEAASMAIEWGDTTVVGSVNDLVRRFREKHQDLSGEALHEIGRCVGWNLR</sequence>
<name>A0A1W9ZJF9_MYCAI</name>
<dbReference type="EMBL" id="MVHG01000016">
    <property type="protein sequence ID" value="ORA16871.1"/>
    <property type="molecule type" value="Genomic_DNA"/>
</dbReference>
<organism evidence="1 2">
    <name type="scientific">Mycobacterium arosiense ATCC BAA-1401 = DSM 45069</name>
    <dbReference type="NCBI Taxonomy" id="1265311"/>
    <lineage>
        <taxon>Bacteria</taxon>
        <taxon>Bacillati</taxon>
        <taxon>Actinomycetota</taxon>
        <taxon>Actinomycetes</taxon>
        <taxon>Mycobacteriales</taxon>
        <taxon>Mycobacteriaceae</taxon>
        <taxon>Mycobacterium</taxon>
        <taxon>Mycobacterium avium complex (MAC)</taxon>
    </lineage>
</organism>
<accession>A0A1W9ZJF9</accession>
<gene>
    <name evidence="1" type="ORF">BST14_09565</name>
</gene>
<proteinExistence type="predicted"/>
<comment type="caution">
    <text evidence="1">The sequence shown here is derived from an EMBL/GenBank/DDBJ whole genome shotgun (WGS) entry which is preliminary data.</text>
</comment>
<evidence type="ECO:0000313" key="2">
    <source>
        <dbReference type="Proteomes" id="UP000192707"/>
    </source>
</evidence>
<dbReference type="Proteomes" id="UP000192707">
    <property type="component" value="Unassembled WGS sequence"/>
</dbReference>
<dbReference type="AlphaFoldDB" id="A0A1W9ZJF9"/>
<dbReference type="OrthoDB" id="4636439at2"/>
<keyword evidence="2" id="KW-1185">Reference proteome</keyword>
<evidence type="ECO:0000313" key="1">
    <source>
        <dbReference type="EMBL" id="ORA16871.1"/>
    </source>
</evidence>